<keyword evidence="4" id="KW-0418">Kinase</keyword>
<dbReference type="InterPro" id="IPR001245">
    <property type="entry name" value="Ser-Thr/Tyr_kinase_cat_dom"/>
</dbReference>
<proteinExistence type="predicted"/>
<dbReference type="InterPro" id="IPR000719">
    <property type="entry name" value="Prot_kinase_dom"/>
</dbReference>
<dbReference type="EMBL" id="BLAL01000048">
    <property type="protein sequence ID" value="GES80295.1"/>
    <property type="molecule type" value="Genomic_DNA"/>
</dbReference>
<evidence type="ECO:0000259" key="2">
    <source>
        <dbReference type="PROSITE" id="PS50011"/>
    </source>
</evidence>
<dbReference type="EMBL" id="BEXD01000603">
    <property type="protein sequence ID" value="GBB88812.1"/>
    <property type="molecule type" value="Genomic_DNA"/>
</dbReference>
<dbReference type="Proteomes" id="UP000615446">
    <property type="component" value="Unassembled WGS sequence"/>
</dbReference>
<evidence type="ECO:0000256" key="1">
    <source>
        <dbReference type="SAM" id="Coils"/>
    </source>
</evidence>
<dbReference type="InterPro" id="IPR051681">
    <property type="entry name" value="Ser/Thr_Kinases-Pseudokinases"/>
</dbReference>
<reference evidence="4" key="2">
    <citation type="submission" date="2019-10" db="EMBL/GenBank/DDBJ databases">
        <title>Conservation and host-specific expression of non-tandemly repeated heterogenous ribosome RNA gene in arbuscular mycorrhizal fungi.</title>
        <authorList>
            <person name="Maeda T."/>
            <person name="Kobayashi Y."/>
            <person name="Nakagawa T."/>
            <person name="Ezawa T."/>
            <person name="Yamaguchi K."/>
            <person name="Bino T."/>
            <person name="Nishimoto Y."/>
            <person name="Shigenobu S."/>
            <person name="Kawaguchi M."/>
        </authorList>
    </citation>
    <scope>NUCLEOTIDE SEQUENCE</scope>
    <source>
        <strain evidence="4">HR1</strain>
    </source>
</reference>
<dbReference type="GO" id="GO:0004674">
    <property type="term" value="F:protein serine/threonine kinase activity"/>
    <property type="evidence" value="ECO:0007669"/>
    <property type="project" value="TreeGrafter"/>
</dbReference>
<gene>
    <name evidence="4" type="ORF">RCL2_000758000</name>
    <name evidence="3" type="ORF">RclHR1_15400005</name>
</gene>
<dbReference type="PROSITE" id="PS50011">
    <property type="entry name" value="PROTEIN_KINASE_DOM"/>
    <property type="match status" value="1"/>
</dbReference>
<dbReference type="OrthoDB" id="1668230at2759"/>
<name>A0A2Z6QJB3_9GLOM</name>
<feature type="domain" description="Protein kinase" evidence="2">
    <location>
        <begin position="25"/>
        <end position="278"/>
    </location>
</feature>
<dbReference type="Proteomes" id="UP000247702">
    <property type="component" value="Unassembled WGS sequence"/>
</dbReference>
<dbReference type="SUPFAM" id="SSF56112">
    <property type="entry name" value="Protein kinase-like (PK-like)"/>
    <property type="match status" value="1"/>
</dbReference>
<dbReference type="Gene3D" id="1.10.510.10">
    <property type="entry name" value="Transferase(Phosphotransferase) domain 1"/>
    <property type="match status" value="1"/>
</dbReference>
<sequence length="1444" mass="167324">MKYLKEFIDDKTNEKDIDCFDFNEFSNLEIIDRRICGTLQKAKWESRKITVVLKSLNNLKITENDFKEFVTRLEGFCKIDHSNINRFFGLTRNSCGNYFSVSGYANEGNLRDYLKIKFNVLRWKDILKMALDVSCGLMYLHFNKVIHGNLHARNVLVNSDIVVITDFRLPKQMVSEEVTYIEPRYLRNPSYELDMKSDIYSLGVLLWELSSGHPPFLDYIRRVFGLVQVENKLLKGEREEPAPNTPSEYQQIYQKCWQGDPNLRPVIDEVCGVLSKLLNTDKQYSTRIMDGKSLSPIDNDRFIYNEISDRPSFLHIAKVTPEIFESSAQQIIRQLKLNHGIILNGCDIIPSIQEVVAQDGELKMNLYEGSPLVYTSINSENNELKIDTCINFQVAEIVYNDNLLESLLEYPNDEMKLRELYGDFLARKFLVGGQLFIEDFNSATIIQADILKNYLFCVYNLVKFSTEIPISNLFTLDLLPKLITLDGKKINTHEKLINWMNDLYQKKIVSIISYGNLIPISRLKDGTSSVDGDLETFEGKQPGIANFEKMLDFEDWSGDVVDSNLMGWTEDFDLFRGFIVNEYSEIKISKKIPVDIIKIPKVKSTNKCYLKIIKPSTDLEVALSLSNIFSIKDLSKFPFIKNNVHTYEGYDHVLIKSERYEIISNEKYVKPTKEFEQIIEKAINSMKPLKILQDIFNEYGHLFSQRIILGGFLKEILPSLPSYDLIDDINNIDEILNHLGNLNISSLVTKKGRPIEKNDIYEWIQNHLEVIKFDNIIPLYKILKIEQQEKIEDMLKNDYRIIMTGVVDLIDLKNNENYKRISFGLSMESENYEVFGSIISENNVKLEEFYVNFALYDFNGFYAMIKKSEETCTDITKCYVSWIVIGKPSKLSVFSPNNRDLRVDCIKKSIKLQLNKLNYTIKLNYVVSTSLTLHEGYTVFVHVNHSSIIYETNDIIKLVEWKERSINVQIESTYKIQSDTNSSSLDIYSDRDCLESEIDLRVCILPTNYKSLKIDKFKGSKRSLDLIGYILNKENFNGGSFSRDDKDEVFVSIHSIMGQSLNFQPGILELNDKKKKLKEKEVELKEKETKNIELRKEALVLEKKLKEKEVELKEKETKNIELKKEALALENKLKEKEGKLKQKEANLRKLGEENAELRKEASKYQSALGNATNPCLGEEDSVKFLQDILDLQKTLENYVTNLKPNMDLDYEKIQALAIKYGCSTPADKNHKLFVKALLQRKVLDDMIELFKNLVNKSEDVKLEMDIEVKTRELLGLIENFSISRSESDKITEMASRKVRQQVYGILGDRGFADVTDSNGRHMHDFITYANDDLNNMMNQHRKINDANKRKEVESIAPKLIQDFCKLFFYRLNVQEPIIEYKFYEPGSKIDPNVMKGNWDEDDVPQLCVDICSFPTIGYNLASPNWKIYTSAKVYPHKISYEDKK</sequence>
<evidence type="ECO:0000313" key="4">
    <source>
        <dbReference type="EMBL" id="GES80295.1"/>
    </source>
</evidence>
<feature type="coiled-coil region" evidence="1">
    <location>
        <begin position="1067"/>
        <end position="1167"/>
    </location>
</feature>
<keyword evidence="1" id="KW-0175">Coiled coil</keyword>
<keyword evidence="5" id="KW-1185">Reference proteome</keyword>
<protein>
    <submittedName>
        <fullName evidence="4">Kinase-like domain-containing protein</fullName>
    </submittedName>
</protein>
<keyword evidence="4" id="KW-0808">Transferase</keyword>
<organism evidence="3 5">
    <name type="scientific">Rhizophagus clarus</name>
    <dbReference type="NCBI Taxonomy" id="94130"/>
    <lineage>
        <taxon>Eukaryota</taxon>
        <taxon>Fungi</taxon>
        <taxon>Fungi incertae sedis</taxon>
        <taxon>Mucoromycota</taxon>
        <taxon>Glomeromycotina</taxon>
        <taxon>Glomeromycetes</taxon>
        <taxon>Glomerales</taxon>
        <taxon>Glomeraceae</taxon>
        <taxon>Rhizophagus</taxon>
    </lineage>
</organism>
<dbReference type="Pfam" id="PF07714">
    <property type="entry name" value="PK_Tyr_Ser-Thr"/>
    <property type="match status" value="1"/>
</dbReference>
<evidence type="ECO:0000313" key="3">
    <source>
        <dbReference type="EMBL" id="GBB88812.1"/>
    </source>
</evidence>
<dbReference type="InterPro" id="IPR011009">
    <property type="entry name" value="Kinase-like_dom_sf"/>
</dbReference>
<comment type="caution">
    <text evidence="3">The sequence shown here is derived from an EMBL/GenBank/DDBJ whole genome shotgun (WGS) entry which is preliminary data.</text>
</comment>
<reference evidence="3 5" key="1">
    <citation type="submission" date="2017-11" db="EMBL/GenBank/DDBJ databases">
        <title>The genome of Rhizophagus clarus HR1 reveals common genetic basis of auxotrophy among arbuscular mycorrhizal fungi.</title>
        <authorList>
            <person name="Kobayashi Y."/>
        </authorList>
    </citation>
    <scope>NUCLEOTIDE SEQUENCE [LARGE SCALE GENOMIC DNA]</scope>
    <source>
        <strain evidence="3 5">HR1</strain>
    </source>
</reference>
<dbReference type="GO" id="GO:0005524">
    <property type="term" value="F:ATP binding"/>
    <property type="evidence" value="ECO:0007669"/>
    <property type="project" value="InterPro"/>
</dbReference>
<evidence type="ECO:0000313" key="5">
    <source>
        <dbReference type="Proteomes" id="UP000247702"/>
    </source>
</evidence>
<dbReference type="PANTHER" id="PTHR44329">
    <property type="entry name" value="SERINE/THREONINE-PROTEIN KINASE TNNI3K-RELATED"/>
    <property type="match status" value="1"/>
</dbReference>
<accession>A0A2Z6QJB3</accession>